<dbReference type="GO" id="GO:0004525">
    <property type="term" value="F:ribonuclease III activity"/>
    <property type="evidence" value="ECO:0007669"/>
    <property type="project" value="InterPro"/>
</dbReference>
<accession>A0A835SHZ1</accession>
<feature type="compositionally biased region" description="Low complexity" evidence="1">
    <location>
        <begin position="206"/>
        <end position="242"/>
    </location>
</feature>
<reference evidence="2" key="1">
    <citation type="journal article" date="2020" name="bioRxiv">
        <title>Comparative genomics of Chlamydomonas.</title>
        <authorList>
            <person name="Craig R.J."/>
            <person name="Hasan A.R."/>
            <person name="Ness R.W."/>
            <person name="Keightley P.D."/>
        </authorList>
    </citation>
    <scope>NUCLEOTIDE SEQUENCE</scope>
    <source>
        <strain evidence="2">CCAP 11/173</strain>
    </source>
</reference>
<dbReference type="InterPro" id="IPR036389">
    <property type="entry name" value="RNase_III_sf"/>
</dbReference>
<feature type="compositionally biased region" description="Basic and acidic residues" evidence="1">
    <location>
        <begin position="98"/>
        <end position="109"/>
    </location>
</feature>
<dbReference type="SUPFAM" id="SSF69065">
    <property type="entry name" value="RNase III domain-like"/>
    <property type="match status" value="1"/>
</dbReference>
<proteinExistence type="predicted"/>
<feature type="region of interest" description="Disordered" evidence="1">
    <location>
        <begin position="176"/>
        <end position="253"/>
    </location>
</feature>
<feature type="compositionally biased region" description="Low complexity" evidence="1">
    <location>
        <begin position="49"/>
        <end position="63"/>
    </location>
</feature>
<organism evidence="2 3">
    <name type="scientific">Chlamydomonas schloesseri</name>
    <dbReference type="NCBI Taxonomy" id="2026947"/>
    <lineage>
        <taxon>Eukaryota</taxon>
        <taxon>Viridiplantae</taxon>
        <taxon>Chlorophyta</taxon>
        <taxon>core chlorophytes</taxon>
        <taxon>Chlorophyceae</taxon>
        <taxon>CS clade</taxon>
        <taxon>Chlamydomonadales</taxon>
        <taxon>Chlamydomonadaceae</taxon>
        <taxon>Chlamydomonas</taxon>
    </lineage>
</organism>
<keyword evidence="3" id="KW-1185">Reference proteome</keyword>
<evidence type="ECO:0008006" key="4">
    <source>
        <dbReference type="Google" id="ProtNLM"/>
    </source>
</evidence>
<dbReference type="GO" id="GO:0006396">
    <property type="term" value="P:RNA processing"/>
    <property type="evidence" value="ECO:0007669"/>
    <property type="project" value="InterPro"/>
</dbReference>
<protein>
    <recommendedName>
        <fullName evidence="4">RNase III domain-containing protein</fullName>
    </recommendedName>
</protein>
<gene>
    <name evidence="2" type="ORF">HYH02_014568</name>
</gene>
<feature type="region of interest" description="Disordered" evidence="1">
    <location>
        <begin position="49"/>
        <end position="133"/>
    </location>
</feature>
<dbReference type="PANTHER" id="PTHR34276">
    <property type="entry name" value="MINI-RIBONUCLEASE 3"/>
    <property type="match status" value="1"/>
</dbReference>
<dbReference type="OrthoDB" id="495795at2759"/>
<sequence length="329" mass="32829">MLPPPQLTGAAAANPRSIFSPLAMAYLGDAVWEAHTRALELELDLMQQQGQQSGSQQVLQTQSHPAAGPGRLQPPAVASSEAGTSGSSTGSSGKSHNNVKDETAREVEASRSSSSHDVGGGGGSSANSSSRGGAVQAAALRHLAGLTRQQRKLWASAAFQAQVFDALTGGGLALPLLASPRPSPPAAASSSSDQPDQTETAADVITPSASAATGSGAGSPTSASAPPASPAVAADADTATASKPGTNSALSAAFTPTRPQQLLVLTAAEADVLRWGRNAAVGSIPKSVTAGDYKKATAVEVLVAHLYLTAPERCAQLVRAAVSAVPLPP</sequence>
<evidence type="ECO:0000313" key="2">
    <source>
        <dbReference type="EMBL" id="KAG2427522.1"/>
    </source>
</evidence>
<feature type="compositionally biased region" description="Low complexity" evidence="1">
    <location>
        <begin position="176"/>
        <end position="192"/>
    </location>
</feature>
<feature type="compositionally biased region" description="Low complexity" evidence="1">
    <location>
        <begin position="78"/>
        <end position="95"/>
    </location>
</feature>
<name>A0A835SHZ1_9CHLO</name>
<dbReference type="EMBL" id="JAEHOD010000100">
    <property type="protein sequence ID" value="KAG2427522.1"/>
    <property type="molecule type" value="Genomic_DNA"/>
</dbReference>
<evidence type="ECO:0000256" key="1">
    <source>
        <dbReference type="SAM" id="MobiDB-lite"/>
    </source>
</evidence>
<dbReference type="AlphaFoldDB" id="A0A835SHZ1"/>
<dbReference type="Gene3D" id="1.10.1520.10">
    <property type="entry name" value="Ribonuclease III domain"/>
    <property type="match status" value="1"/>
</dbReference>
<comment type="caution">
    <text evidence="2">The sequence shown here is derived from an EMBL/GenBank/DDBJ whole genome shotgun (WGS) entry which is preliminary data.</text>
</comment>
<dbReference type="Proteomes" id="UP000613740">
    <property type="component" value="Unassembled WGS sequence"/>
</dbReference>
<evidence type="ECO:0000313" key="3">
    <source>
        <dbReference type="Proteomes" id="UP000613740"/>
    </source>
</evidence>
<dbReference type="PANTHER" id="PTHR34276:SF1">
    <property type="entry name" value="MINI-RIBONUCLEASE 3"/>
    <property type="match status" value="1"/>
</dbReference>